<keyword evidence="4" id="KW-1185">Reference proteome</keyword>
<dbReference type="EMBL" id="UZAD01013214">
    <property type="protein sequence ID" value="VDN92302.1"/>
    <property type="molecule type" value="Genomic_DNA"/>
</dbReference>
<protein>
    <submittedName>
        <fullName evidence="5">Ubiq_cyt_C_chap domain-containing protein</fullName>
    </submittedName>
</protein>
<evidence type="ECO:0000313" key="4">
    <source>
        <dbReference type="Proteomes" id="UP000278627"/>
    </source>
</evidence>
<comment type="similarity">
    <text evidence="1">Belongs to the CBP3 family.</text>
</comment>
<name>A0A0N4TR93_BRUPA</name>
<evidence type="ECO:0000313" key="3">
    <source>
        <dbReference type="EMBL" id="VDN92302.1"/>
    </source>
</evidence>
<evidence type="ECO:0000259" key="2">
    <source>
        <dbReference type="Pfam" id="PF03981"/>
    </source>
</evidence>
<dbReference type="Pfam" id="PF03981">
    <property type="entry name" value="Ubiq_cyt_C_chap"/>
    <property type="match status" value="1"/>
</dbReference>
<reference evidence="3 4" key="2">
    <citation type="submission" date="2018-11" db="EMBL/GenBank/DDBJ databases">
        <authorList>
            <consortium name="Pathogen Informatics"/>
        </authorList>
    </citation>
    <scope>NUCLEOTIDE SEQUENCE [LARGE SCALE GENOMIC DNA]</scope>
</reference>
<dbReference type="PANTHER" id="PTHR12184:SF1">
    <property type="entry name" value="UBIQUINOL-CYTOCHROME-C REDUCTASE COMPLEX ASSEMBLY FACTOR 1"/>
    <property type="match status" value="1"/>
</dbReference>
<evidence type="ECO:0000313" key="5">
    <source>
        <dbReference type="WBParaSite" id="BPAG_0001115401-mRNA-1"/>
    </source>
</evidence>
<dbReference type="AlphaFoldDB" id="A0A0N4TR93"/>
<dbReference type="GO" id="GO:0005739">
    <property type="term" value="C:mitochondrion"/>
    <property type="evidence" value="ECO:0007669"/>
    <property type="project" value="TreeGrafter"/>
</dbReference>
<dbReference type="Proteomes" id="UP000278627">
    <property type="component" value="Unassembled WGS sequence"/>
</dbReference>
<dbReference type="PANTHER" id="PTHR12184">
    <property type="entry name" value="UBIQUINOL-CYTOCHROME C REDUCTASE COMPLEX ASSEMBLY FACTOR 1 FAMILY MEMBER"/>
    <property type="match status" value="1"/>
</dbReference>
<reference evidence="5" key="1">
    <citation type="submission" date="2017-02" db="UniProtKB">
        <authorList>
            <consortium name="WormBaseParasite"/>
        </authorList>
    </citation>
    <scope>IDENTIFICATION</scope>
</reference>
<evidence type="ECO:0000256" key="1">
    <source>
        <dbReference type="ARBA" id="ARBA00006407"/>
    </source>
</evidence>
<dbReference type="GO" id="GO:0034551">
    <property type="term" value="P:mitochondrial respiratory chain complex III assembly"/>
    <property type="evidence" value="ECO:0007669"/>
    <property type="project" value="TreeGrafter"/>
</dbReference>
<dbReference type="InterPro" id="IPR007129">
    <property type="entry name" value="Ubiqinol_cyt_c_chaperone_CPB3"/>
</dbReference>
<sequence length="380" mass="44632">MIRKRCVLWKYISPAVFSEMGFHSTDGCRYLWNLRKVGSSRSQCTLIDNTPIRWCSNEPVFKVRKRIQWDKSFEQQTCTEVETSSTVQTEDQSEILVDFNNREPKTLAEATVLNQLYIRKIRETLQQLDQRTQHENFFKKISEKWNLKLELRKARLMRPQDQVTYTKEILTNLDRSAAQLYFDCANRFPYLKLCTGNALLTRLSIDVVQAHPDAYLVVIVYRMLLVRLQSVLEAAAFIRLRNSVIEIMFGDVDKRLKIVSEELHEMLYHKSDKCRMAGLYLQTFLEYDEGFLSDDTTLAGALWRNLYMQRSVDPIHLNRAVYYVRGTMTYLDSLSLEKILLQGIKNWKTALPSKEINDKNAFEVAENVAYSLMKQKYKHV</sequence>
<dbReference type="InterPro" id="IPR021150">
    <property type="entry name" value="Ubiq_cyt_c_chap"/>
</dbReference>
<organism evidence="5">
    <name type="scientific">Brugia pahangi</name>
    <name type="common">Filarial nematode worm</name>
    <dbReference type="NCBI Taxonomy" id="6280"/>
    <lineage>
        <taxon>Eukaryota</taxon>
        <taxon>Metazoa</taxon>
        <taxon>Ecdysozoa</taxon>
        <taxon>Nematoda</taxon>
        <taxon>Chromadorea</taxon>
        <taxon>Rhabditida</taxon>
        <taxon>Spirurina</taxon>
        <taxon>Spiruromorpha</taxon>
        <taxon>Filarioidea</taxon>
        <taxon>Onchocercidae</taxon>
        <taxon>Brugia</taxon>
    </lineage>
</organism>
<dbReference type="STRING" id="6280.A0A0N4TR93"/>
<gene>
    <name evidence="3" type="ORF">BPAG_LOCUS11116</name>
</gene>
<accession>A0A0N4TR93</accession>
<feature type="domain" description="Ubiquinol-cytochrome c chaperone" evidence="2">
    <location>
        <begin position="215"/>
        <end position="344"/>
    </location>
</feature>
<proteinExistence type="inferred from homology"/>
<dbReference type="WBParaSite" id="BPAG_0001115401-mRNA-1">
    <property type="protein sequence ID" value="BPAG_0001115401-mRNA-1"/>
    <property type="gene ID" value="BPAG_0001115401"/>
</dbReference>